<feature type="transmembrane region" description="Helical" evidence="1">
    <location>
        <begin position="114"/>
        <end position="137"/>
    </location>
</feature>
<keyword evidence="1" id="KW-1133">Transmembrane helix</keyword>
<dbReference type="OrthoDB" id="4515621at2"/>
<feature type="transmembrane region" description="Helical" evidence="1">
    <location>
        <begin position="149"/>
        <end position="171"/>
    </location>
</feature>
<feature type="transmembrane region" description="Helical" evidence="1">
    <location>
        <begin position="327"/>
        <end position="356"/>
    </location>
</feature>
<feature type="transmembrane region" description="Helical" evidence="1">
    <location>
        <begin position="368"/>
        <end position="390"/>
    </location>
</feature>
<name>A0A010Z120_9ACTN</name>
<dbReference type="EMBL" id="JFBT01000001">
    <property type="protein sequence ID" value="EXG81133.1"/>
    <property type="molecule type" value="Genomic_DNA"/>
</dbReference>
<keyword evidence="3" id="KW-1185">Reference proteome</keyword>
<evidence type="ECO:0000313" key="3">
    <source>
        <dbReference type="Proteomes" id="UP000021053"/>
    </source>
</evidence>
<feature type="transmembrane region" description="Helical" evidence="1">
    <location>
        <begin position="216"/>
        <end position="236"/>
    </location>
</feature>
<gene>
    <name evidence="2" type="ORF">CryarDRAFT_2238</name>
</gene>
<evidence type="ECO:0000313" key="2">
    <source>
        <dbReference type="EMBL" id="EXG81133.1"/>
    </source>
</evidence>
<dbReference type="AlphaFoldDB" id="A0A010Z120"/>
<sequence length="412" mass="44078">MSAPSVVSSASRVRLHSLHLREDDGSWIVGRVETGDFIAIPPVGRRALTLLPDHTVAEVQTRLRDETGDEVDVVDFVSSLVEIGFVAEVDGHDVESGPVPRSMLARLRPEHVRWLLHPATALACAFVVLVALAALAFDPGLVPEPHDLLWSTLGFAVLLGNLAIVWTLILLHELAHLFVARAAGAPGRMSLGTRLQFLAAQTDVSGVWAAPRRARFSVYLAGIVTNLVVAAVAVLVRAAGVGGRPGEVLAAVALLSLSLIPAQFLVFMRTDLYFVLQDVAGCANLYADGSAYARFLVGRLVRRRTAEDDPSRRLSGRERTAVRSYTVVLVVGTIACLAIEVLVTLPVAIALFTAAVDTALTGGTATQLLDAGAVAFTTVLFVVLWTRAWWRQHGSQVRRGMSRVRGSGTGGR</sequence>
<comment type="caution">
    <text evidence="2">The sequence shown here is derived from an EMBL/GenBank/DDBJ whole genome shotgun (WGS) entry which is preliminary data.</text>
</comment>
<evidence type="ECO:0008006" key="4">
    <source>
        <dbReference type="Google" id="ProtNLM"/>
    </source>
</evidence>
<feature type="transmembrane region" description="Helical" evidence="1">
    <location>
        <begin position="248"/>
        <end position="267"/>
    </location>
</feature>
<evidence type="ECO:0000256" key="1">
    <source>
        <dbReference type="SAM" id="Phobius"/>
    </source>
</evidence>
<protein>
    <recommendedName>
        <fullName evidence="4">Peptidase family M50</fullName>
    </recommendedName>
</protein>
<accession>A0A010Z120</accession>
<organism evidence="2 3">
    <name type="scientific">Cryptosporangium arvum DSM 44712</name>
    <dbReference type="NCBI Taxonomy" id="927661"/>
    <lineage>
        <taxon>Bacteria</taxon>
        <taxon>Bacillati</taxon>
        <taxon>Actinomycetota</taxon>
        <taxon>Actinomycetes</taxon>
        <taxon>Cryptosporangiales</taxon>
        <taxon>Cryptosporangiaceae</taxon>
        <taxon>Cryptosporangium</taxon>
    </lineage>
</organism>
<dbReference type="RefSeq" id="WP_035850323.1">
    <property type="nucleotide sequence ID" value="NZ_KK073874.1"/>
</dbReference>
<dbReference type="Proteomes" id="UP000021053">
    <property type="component" value="Unassembled WGS sequence"/>
</dbReference>
<proteinExistence type="predicted"/>
<dbReference type="HOGENOM" id="CLU_054755_0_0_11"/>
<keyword evidence="1" id="KW-0812">Transmembrane</keyword>
<reference evidence="2 3" key="1">
    <citation type="submission" date="2013-07" db="EMBL/GenBank/DDBJ databases">
        <authorList>
            <consortium name="DOE Joint Genome Institute"/>
            <person name="Eisen J."/>
            <person name="Huntemann M."/>
            <person name="Han J."/>
            <person name="Chen A."/>
            <person name="Kyrpides N."/>
            <person name="Mavromatis K."/>
            <person name="Markowitz V."/>
            <person name="Palaniappan K."/>
            <person name="Ivanova N."/>
            <person name="Schaumberg A."/>
            <person name="Pati A."/>
            <person name="Liolios K."/>
            <person name="Nordberg H.P."/>
            <person name="Cantor M.N."/>
            <person name="Hua S.X."/>
            <person name="Woyke T."/>
        </authorList>
    </citation>
    <scope>NUCLEOTIDE SEQUENCE [LARGE SCALE GENOMIC DNA]</scope>
    <source>
        <strain evidence="2 3">DSM 44712</strain>
    </source>
</reference>
<keyword evidence="1" id="KW-0472">Membrane</keyword>